<accession>A0AAV0Z0E3</accession>
<feature type="region of interest" description="Disordered" evidence="6">
    <location>
        <begin position="1"/>
        <end position="41"/>
    </location>
</feature>
<dbReference type="AlphaFoldDB" id="A0AAV0Z0E3"/>
<proteinExistence type="predicted"/>
<comment type="subcellular location">
    <subcellularLocation>
        <location evidence="1">Nucleus</location>
    </subcellularLocation>
</comment>
<dbReference type="Pfam" id="PF03634">
    <property type="entry name" value="TCP"/>
    <property type="match status" value="1"/>
</dbReference>
<feature type="domain" description="TCP" evidence="7">
    <location>
        <begin position="59"/>
        <end position="117"/>
    </location>
</feature>
<evidence type="ECO:0000256" key="5">
    <source>
        <dbReference type="ARBA" id="ARBA00023242"/>
    </source>
</evidence>
<dbReference type="InterPro" id="IPR005333">
    <property type="entry name" value="Transcription_factor_TCP"/>
</dbReference>
<sequence length="302" mass="34188">MSNNSKEVEFPLKQEIHQNSNDQQEKEKASSSSLNSLSSTQWPRLKDPRIVRVSRAFGGKDRHSKVCTIRGLRDRRIRLSVPTAIQLYDLQDRSKFQLRSNNIHWDGSSSSHESKEVSREMVMEKGNYWMNNRSTTQEEVNVNTKQGSNNVEVPSAIALPNSNNLLQRPNHPSFLGLLNTMPFGSSYNWGVSSNDHAFANQEVVSAITSLPPMLSLSTGNSSQMLFGTSQSYFSSNVNAMEMEHHQQHQHQQHQRQINNHYHQMLSSSSSQNPLNNSLNNPSFSLAKFLENSSNKEQGFSPK</sequence>
<keyword evidence="9" id="KW-1185">Reference proteome</keyword>
<evidence type="ECO:0000256" key="2">
    <source>
        <dbReference type="ARBA" id="ARBA00023015"/>
    </source>
</evidence>
<evidence type="ECO:0000256" key="4">
    <source>
        <dbReference type="ARBA" id="ARBA00023163"/>
    </source>
</evidence>
<gene>
    <name evidence="8" type="ORF">VFH_I015160</name>
</gene>
<feature type="compositionally biased region" description="Basic and acidic residues" evidence="6">
    <location>
        <begin position="1"/>
        <end position="16"/>
    </location>
</feature>
<keyword evidence="4" id="KW-0804">Transcription</keyword>
<reference evidence="8 9" key="1">
    <citation type="submission" date="2023-01" db="EMBL/GenBank/DDBJ databases">
        <authorList>
            <person name="Kreplak J."/>
        </authorList>
    </citation>
    <scope>NUCLEOTIDE SEQUENCE [LARGE SCALE GENOMIC DNA]</scope>
</reference>
<keyword evidence="5" id="KW-0539">Nucleus</keyword>
<dbReference type="EMBL" id="OX451735">
    <property type="protein sequence ID" value="CAI8591955.1"/>
    <property type="molecule type" value="Genomic_DNA"/>
</dbReference>
<evidence type="ECO:0000313" key="9">
    <source>
        <dbReference type="Proteomes" id="UP001157006"/>
    </source>
</evidence>
<dbReference type="PROSITE" id="PS51369">
    <property type="entry name" value="TCP"/>
    <property type="match status" value="1"/>
</dbReference>
<keyword evidence="3" id="KW-0238">DNA-binding</keyword>
<evidence type="ECO:0000256" key="6">
    <source>
        <dbReference type="SAM" id="MobiDB-lite"/>
    </source>
</evidence>
<evidence type="ECO:0000313" key="8">
    <source>
        <dbReference type="EMBL" id="CAI8591955.1"/>
    </source>
</evidence>
<dbReference type="GO" id="GO:0043565">
    <property type="term" value="F:sequence-specific DNA binding"/>
    <property type="evidence" value="ECO:0007669"/>
    <property type="project" value="TreeGrafter"/>
</dbReference>
<dbReference type="GO" id="GO:0005634">
    <property type="term" value="C:nucleus"/>
    <property type="evidence" value="ECO:0007669"/>
    <property type="project" value="UniProtKB-SubCell"/>
</dbReference>
<feature type="compositionally biased region" description="Low complexity" evidence="6">
    <location>
        <begin position="30"/>
        <end position="39"/>
    </location>
</feature>
<dbReference type="PANTHER" id="PTHR31072">
    <property type="entry name" value="TRANSCRIPTION FACTOR TCP4-RELATED"/>
    <property type="match status" value="1"/>
</dbReference>
<dbReference type="GO" id="GO:0003700">
    <property type="term" value="F:DNA-binding transcription factor activity"/>
    <property type="evidence" value="ECO:0007669"/>
    <property type="project" value="InterPro"/>
</dbReference>
<organism evidence="8 9">
    <name type="scientific">Vicia faba</name>
    <name type="common">Broad bean</name>
    <name type="synonym">Faba vulgaris</name>
    <dbReference type="NCBI Taxonomy" id="3906"/>
    <lineage>
        <taxon>Eukaryota</taxon>
        <taxon>Viridiplantae</taxon>
        <taxon>Streptophyta</taxon>
        <taxon>Embryophyta</taxon>
        <taxon>Tracheophyta</taxon>
        <taxon>Spermatophyta</taxon>
        <taxon>Magnoliopsida</taxon>
        <taxon>eudicotyledons</taxon>
        <taxon>Gunneridae</taxon>
        <taxon>Pentapetalae</taxon>
        <taxon>rosids</taxon>
        <taxon>fabids</taxon>
        <taxon>Fabales</taxon>
        <taxon>Fabaceae</taxon>
        <taxon>Papilionoideae</taxon>
        <taxon>50 kb inversion clade</taxon>
        <taxon>NPAAA clade</taxon>
        <taxon>Hologalegina</taxon>
        <taxon>IRL clade</taxon>
        <taxon>Fabeae</taxon>
        <taxon>Vicia</taxon>
    </lineage>
</organism>
<name>A0AAV0Z0E3_VICFA</name>
<evidence type="ECO:0000256" key="1">
    <source>
        <dbReference type="ARBA" id="ARBA00004123"/>
    </source>
</evidence>
<keyword evidence="2" id="KW-0805">Transcription regulation</keyword>
<evidence type="ECO:0000256" key="3">
    <source>
        <dbReference type="ARBA" id="ARBA00023125"/>
    </source>
</evidence>
<protein>
    <recommendedName>
        <fullName evidence="7">TCP domain-containing protein</fullName>
    </recommendedName>
</protein>
<evidence type="ECO:0000259" key="7">
    <source>
        <dbReference type="PROSITE" id="PS51369"/>
    </source>
</evidence>
<dbReference type="InterPro" id="IPR017887">
    <property type="entry name" value="TF_TCP_subgr"/>
</dbReference>
<dbReference type="PANTHER" id="PTHR31072:SF147">
    <property type="entry name" value="TRANSCRIPTION FACTOR TCP13"/>
    <property type="match status" value="1"/>
</dbReference>
<dbReference type="Proteomes" id="UP001157006">
    <property type="component" value="Chromosome 1S"/>
</dbReference>